<dbReference type="Gene3D" id="1.25.10.10">
    <property type="entry name" value="Leucine-rich Repeat Variant"/>
    <property type="match status" value="1"/>
</dbReference>
<feature type="region of interest" description="Disordered" evidence="7">
    <location>
        <begin position="1263"/>
        <end position="1355"/>
    </location>
</feature>
<organism evidence="9 10">
    <name type="scientific">Fasciola hepatica</name>
    <name type="common">Liver fluke</name>
    <dbReference type="NCBI Taxonomy" id="6192"/>
    <lineage>
        <taxon>Eukaryota</taxon>
        <taxon>Metazoa</taxon>
        <taxon>Spiralia</taxon>
        <taxon>Lophotrochozoa</taxon>
        <taxon>Platyhelminthes</taxon>
        <taxon>Trematoda</taxon>
        <taxon>Digenea</taxon>
        <taxon>Plagiorchiida</taxon>
        <taxon>Echinostomata</taxon>
        <taxon>Echinostomatoidea</taxon>
        <taxon>Fasciolidae</taxon>
        <taxon>Fasciola</taxon>
    </lineage>
</organism>
<dbReference type="Pfam" id="PF12765">
    <property type="entry name" value="Cohesin_HEAT"/>
    <property type="match status" value="1"/>
</dbReference>
<feature type="region of interest" description="Disordered" evidence="7">
    <location>
        <begin position="929"/>
        <end position="1124"/>
    </location>
</feature>
<proteinExistence type="inferred from homology"/>
<dbReference type="GO" id="GO:0061775">
    <property type="term" value="F:cohesin loader activity"/>
    <property type="evidence" value="ECO:0007669"/>
    <property type="project" value="InterPro"/>
</dbReference>
<feature type="compositionally biased region" description="Basic residues" evidence="7">
    <location>
        <begin position="3834"/>
        <end position="3845"/>
    </location>
</feature>
<feature type="compositionally biased region" description="Low complexity" evidence="7">
    <location>
        <begin position="3925"/>
        <end position="3960"/>
    </location>
</feature>
<feature type="compositionally biased region" description="Low complexity" evidence="7">
    <location>
        <begin position="3590"/>
        <end position="3612"/>
    </location>
</feature>
<feature type="compositionally biased region" description="Polar residues" evidence="7">
    <location>
        <begin position="3381"/>
        <end position="3396"/>
    </location>
</feature>
<feature type="region of interest" description="Disordered" evidence="7">
    <location>
        <begin position="3747"/>
        <end position="3976"/>
    </location>
</feature>
<feature type="compositionally biased region" description="Polar residues" evidence="7">
    <location>
        <begin position="2012"/>
        <end position="2024"/>
    </location>
</feature>
<evidence type="ECO:0000256" key="6">
    <source>
        <dbReference type="RuleBase" id="RU364107"/>
    </source>
</evidence>
<comment type="caution">
    <text evidence="9">The sequence shown here is derived from an EMBL/GenBank/DDBJ whole genome shotgun (WGS) entry which is preliminary data.</text>
</comment>
<evidence type="ECO:0000256" key="5">
    <source>
        <dbReference type="ARBA" id="ARBA00023306"/>
    </source>
</evidence>
<feature type="compositionally biased region" description="Polar residues" evidence="7">
    <location>
        <begin position="807"/>
        <end position="816"/>
    </location>
</feature>
<feature type="compositionally biased region" description="Low complexity" evidence="7">
    <location>
        <begin position="969"/>
        <end position="981"/>
    </location>
</feature>
<feature type="compositionally biased region" description="Low complexity" evidence="7">
    <location>
        <begin position="1833"/>
        <end position="1847"/>
    </location>
</feature>
<feature type="compositionally biased region" description="Polar residues" evidence="7">
    <location>
        <begin position="698"/>
        <end position="709"/>
    </location>
</feature>
<evidence type="ECO:0000256" key="3">
    <source>
        <dbReference type="ARBA" id="ARBA00022737"/>
    </source>
</evidence>
<gene>
    <name evidence="9" type="ORF">D915_001223</name>
</gene>
<dbReference type="PANTHER" id="PTHR21704:SF18">
    <property type="entry name" value="NIPPED-B-LIKE PROTEIN"/>
    <property type="match status" value="1"/>
</dbReference>
<feature type="compositionally biased region" description="Polar residues" evidence="7">
    <location>
        <begin position="1294"/>
        <end position="1303"/>
    </location>
</feature>
<feature type="compositionally biased region" description="Polar residues" evidence="7">
    <location>
        <begin position="1853"/>
        <end position="1864"/>
    </location>
</feature>
<dbReference type="SUPFAM" id="SSF48371">
    <property type="entry name" value="ARM repeat"/>
    <property type="match status" value="1"/>
</dbReference>
<feature type="region of interest" description="Disordered" evidence="7">
    <location>
        <begin position="3349"/>
        <end position="3735"/>
    </location>
</feature>
<comment type="similarity">
    <text evidence="2 6">Belongs to the SCC2/Nipped-B family.</text>
</comment>
<feature type="compositionally biased region" description="Polar residues" evidence="7">
    <location>
        <begin position="3447"/>
        <end position="3458"/>
    </location>
</feature>
<name>A0A4E0RZ53_FASHE</name>
<feature type="compositionally biased region" description="Low complexity" evidence="7">
    <location>
        <begin position="3846"/>
        <end position="3865"/>
    </location>
</feature>
<dbReference type="Pfam" id="PF12830">
    <property type="entry name" value="Nipped-B_C"/>
    <property type="match status" value="1"/>
</dbReference>
<feature type="compositionally biased region" description="Polar residues" evidence="7">
    <location>
        <begin position="959"/>
        <end position="968"/>
    </location>
</feature>
<feature type="region of interest" description="Disordered" evidence="7">
    <location>
        <begin position="124"/>
        <end position="168"/>
    </location>
</feature>
<feature type="compositionally biased region" description="Low complexity" evidence="7">
    <location>
        <begin position="2186"/>
        <end position="2206"/>
    </location>
</feature>
<keyword evidence="5 6" id="KW-0131">Cell cycle</keyword>
<feature type="region of interest" description="Disordered" evidence="7">
    <location>
        <begin position="183"/>
        <end position="234"/>
    </location>
</feature>
<feature type="compositionally biased region" description="Polar residues" evidence="7">
    <location>
        <begin position="3349"/>
        <end position="3369"/>
    </location>
</feature>
<feature type="compositionally biased region" description="Polar residues" evidence="7">
    <location>
        <begin position="3621"/>
        <end position="3643"/>
    </location>
</feature>
<feature type="compositionally biased region" description="Polar residues" evidence="7">
    <location>
        <begin position="1069"/>
        <end position="1078"/>
    </location>
</feature>
<dbReference type="InterPro" id="IPR011989">
    <property type="entry name" value="ARM-like"/>
</dbReference>
<feature type="domain" description="Sister chromatid cohesion C-terminal" evidence="8">
    <location>
        <begin position="2928"/>
        <end position="3146"/>
    </location>
</feature>
<feature type="compositionally biased region" description="Low complexity" evidence="7">
    <location>
        <begin position="787"/>
        <end position="798"/>
    </location>
</feature>
<evidence type="ECO:0000256" key="4">
    <source>
        <dbReference type="ARBA" id="ARBA00023242"/>
    </source>
</evidence>
<evidence type="ECO:0000259" key="8">
    <source>
        <dbReference type="Pfam" id="PF12830"/>
    </source>
</evidence>
<keyword evidence="10" id="KW-1185">Reference proteome</keyword>
<feature type="compositionally biased region" description="Low complexity" evidence="7">
    <location>
        <begin position="654"/>
        <end position="664"/>
    </location>
</feature>
<feature type="region of interest" description="Disordered" evidence="7">
    <location>
        <begin position="1833"/>
        <end position="1864"/>
    </location>
</feature>
<feature type="compositionally biased region" description="Polar residues" evidence="7">
    <location>
        <begin position="628"/>
        <end position="653"/>
    </location>
</feature>
<feature type="compositionally biased region" description="Polar residues" evidence="7">
    <location>
        <begin position="3884"/>
        <end position="3914"/>
    </location>
</feature>
<feature type="compositionally biased region" description="Polar residues" evidence="7">
    <location>
        <begin position="3569"/>
        <end position="3581"/>
    </location>
</feature>
<feature type="compositionally biased region" description="Polar residues" evidence="7">
    <location>
        <begin position="1314"/>
        <end position="1333"/>
    </location>
</feature>
<feature type="region of interest" description="Disordered" evidence="7">
    <location>
        <begin position="764"/>
        <end position="889"/>
    </location>
</feature>
<dbReference type="InterPro" id="IPR024986">
    <property type="entry name" value="Nipped-B_C"/>
</dbReference>
<feature type="compositionally biased region" description="Low complexity" evidence="7">
    <location>
        <begin position="374"/>
        <end position="390"/>
    </location>
</feature>
<dbReference type="GO" id="GO:0071169">
    <property type="term" value="P:establishment of protein localization to chromatin"/>
    <property type="evidence" value="ECO:0007669"/>
    <property type="project" value="TreeGrafter"/>
</dbReference>
<dbReference type="GO" id="GO:0090694">
    <property type="term" value="C:Scc2-Scc4 cohesin loading complex"/>
    <property type="evidence" value="ECO:0007669"/>
    <property type="project" value="TreeGrafter"/>
</dbReference>
<keyword evidence="4 6" id="KW-0539">Nucleus</keyword>
<dbReference type="EMBL" id="JXXN02000307">
    <property type="protein sequence ID" value="THD27837.1"/>
    <property type="molecule type" value="Genomic_DNA"/>
</dbReference>
<feature type="region of interest" description="Disordered" evidence="7">
    <location>
        <begin position="2005"/>
        <end position="2030"/>
    </location>
</feature>
<evidence type="ECO:0000313" key="10">
    <source>
        <dbReference type="Proteomes" id="UP000230066"/>
    </source>
</evidence>
<dbReference type="GO" id="GO:0140588">
    <property type="term" value="P:chromatin looping"/>
    <property type="evidence" value="ECO:0007669"/>
    <property type="project" value="InterPro"/>
</dbReference>
<dbReference type="InterPro" id="IPR033031">
    <property type="entry name" value="Scc2/Nipped-B"/>
</dbReference>
<feature type="compositionally biased region" description="Polar residues" evidence="7">
    <location>
        <begin position="3777"/>
        <end position="3803"/>
    </location>
</feature>
<comment type="subcellular location">
    <subcellularLocation>
        <location evidence="1 6">Nucleus</location>
    </subcellularLocation>
</comment>
<feature type="compositionally biased region" description="Polar residues" evidence="7">
    <location>
        <begin position="1110"/>
        <end position="1119"/>
    </location>
</feature>
<dbReference type="PANTHER" id="PTHR21704">
    <property type="entry name" value="NIPPED-B-LIKE PROTEIN DELANGIN SCC2-RELATED"/>
    <property type="match status" value="1"/>
</dbReference>
<feature type="compositionally biased region" description="Polar residues" evidence="7">
    <location>
        <begin position="3679"/>
        <end position="3692"/>
    </location>
</feature>
<feature type="compositionally biased region" description="Polar residues" evidence="7">
    <location>
        <begin position="3724"/>
        <end position="3735"/>
    </location>
</feature>
<protein>
    <recommendedName>
        <fullName evidence="6">Nipped-B protein</fullName>
    </recommendedName>
</protein>
<feature type="region of interest" description="Disordered" evidence="7">
    <location>
        <begin position="371"/>
        <end position="402"/>
    </location>
</feature>
<sequence>MSGKMERIPIISLSGCRSLTDVLTELPIPQPSHLTIDCRTLLYEPKLVHDAYRCINTEDSILIQRLCSALNNVPVDHVSFKDISVDSRDGNKVTSPPSLLCALEKSGAFLRPPATEPLIETDASHRILKKPTEPPAIQDTAKSVDVEQDQTPLKDLPPTTCDEKSSDSYSAVHIAPLRIALKKCMSSKDSPTKKGKKSRRKQETVPENKPSVYDGNQESQNHSSSGERLKSEGVQVQLPVPKISTGGTPTSCTTDTGSLLNVVNSESISLSGPNLPNPPLTSIPPVRLVVEEKQTATVASTNSSSDQSEIACGKLISNSQEPLGGCYTSVSSPSLISVTTVSSINATVTTTVSHPVGQSVTPTFLNTSASVVGSSTNASPASSAPHSVNPENTPSSRRFPDSTLSQNFPSAALFHIYQPNIDSEKSGSCTGGGLFDDWIDTSGKTSEPSLFYPISDGMYSGSLSGPSSVMNVPSNCSQAPHSVGASADVSVCAPRTPLSVPSNHSSYPATPGGGLPAVVLSVSTAVNAISASPSTLSKCIYPPSGVHSPSVRLFNTSESGADSHEPAVEEENRIAPLGLAAYLPRSDGLRPSFPDAEEDYLLGETGQTHSPRTALSLDAFGPRSCGTTEFGSKLHSTSKQGKSSSHANASPTKSSGRGRFSSGKPRGGGGRRRRTELEELKMWSVNDRAQALSDKKGSNTPDSFDITPQESKETSSNAAPALLSSSAPITACKVTETLTNNQLEASDSNHGGFTEALVERVKRRRQQREMELNQRRSGIADSHAYRSSDASPASTPSPVRSVGLDGDSSSRTNKAQDFNRLKNGLTDGQLSTHNAELAQRSHTKQMRQKSSDSDASLSPFSTIASSVPSSKPSSVSSCVDGVPPPPLDNAKSHSIYSALTERLDPLKSTIFDLNEPNALLRSGERFLSTAVTPTKNPTSHSSTQRSIGKDQIHDHSSVESHFSPPSRTLLSDKASHSSSLSPNNNRIQGPDAAFIDDVSQEHHTKQSRHLGPRVHSPLVNKTDAHMRRRRRVVISDDEEIGPSNYNKESAYVHESPPPPQRLEKFEPQMVQSQSTKTSKPPEELLPPFLQPSNDAPNKTADSVDHGATQIPYNTSPSDQQFHDRRDPVRVHSSRMAMDNLSDKVVPHICPTENLDCTTGLNGSTASIGVACTSKLPASRQGSIKRDSQIPSTGKQSSGVEVPFSSDEDTTVLSKNVIRSTHRSPSNDSMVSLTSSAQLASTYGSGFLPDVGCPTPSTIAYTHSSAMDESDSRGSDVDSLPHASGQHREADSGVVSPNASSQSIPDAEESDLSDESFSQEKQSTCSSPSSLSAQSEDDRQGSADDSDEARHQSEELTEAAAALAQFTARLSKILRRVEELDLLCLASKVNERRRPRSGYFTHSGTEAEPDTSFDEHLIPDAARLARHELSALYSESAHVRLTGSMFTIPTGRLVRFLTLLLVNMQSGAHMTPAPVTQAEVDHFLRKRQKVEAQHRDGSRRLHQSQQLTESILWTNPMWACVLTALDCARIALNIIVAPDMPRPLLMEDLVDGIVSVVRCQLEGVVCKPSNNGRTTNHQLGFSEKQLWNFACECVGFRTSQLMAMLGSLVRFQPNRFTDNLVIKLTEVGLTVPLYCLTSGQSMERDPKRLTIPILRKLLHSSLSALFTQNEHKTNSVASFPMGPSRLWLYVWPDRLQRTSLALLAGLYGQYEAHRKLIVDEIFRSLLSHCVVVSGGNPDQGEEDTSLTVNTTSSDKRAARTFRFLSTVWLYKQRQRYKQINHISSTTTTTGTGEAHDMGTITDESRGSQPQFIHVHALTALFLSLTQGLIQSPGSINSSSTSGVPSGVSRKGVSTPGSGDQNSLDNNQFLKDEKQVLSSYHVCLRHAHHLLSGLLKRVCTRAELDLRPVLDTVTFDLIAVSTAAPLEWPVAPTLLCVLGGLLIQHLSQNCGSNNSTNASVNANPTPNSRTSELSSKLVCLDTLTTLAIGLKRSSVLSLEHRSSLRRSDAGSGVIPSSRNASRSTSNETEDSLANEANIRRQELIAQAQVIGFNSSPVPILNIWLLQPGLDNSSDGVFPLNAWKHQERDCMKAIRLEYMDYLFVTSQRFFLASWLHSCTRDLREVLSHANNRRSGVETSSASSSKSASKRVRELEQLRHQLLSELALTHHLPSSSLPWLSGSKHSGSLVGSSSLSSPSSNRPSRQNSTSHCPGSSLRASSGSTPSRTLVYGGSFLSHEIPAKWFVEYAHARHMDRKLRLRLSTHAHWSAWQLLSLHPVVPGFEKLFGAICRLVGESSVPVRTKALRSLAAVIEIDPKLFLCSTIKNPEKQSQNQVAWVRDLPRLVHARLLDNSASVREAAVDLVSKLLVLRPRALPEYYPMLAERVLDKGVSVRKRAIRCFRDLLVVDWNGNSVGSGSANSNRVRSRGKQKFILMTNQLGVEMCIKLIRRLHDEDSIQKLVVELFHSLWFTPIPETNVHCQKLLDRRILSLSSVTQTLRSSNFEVLESFLKQILTTNDSVKFELLDTACVQLVNRLIILVKRISAPFLSNQRHPERSRPSQVSDSSLPVPSLQGLLASMHLLSRCKPELFYVHCEYLVNLLRKAPLAPLTPTSNAVVASSTNSPASSQLANDTLLGLDPQCLYHLLNTIEMTLISLALNPNQKNISEHISTHRLNDLQLDLVRLIQRQGRLVVDSALSCLATLTNRVLKDHTQVVVCFAQFYGLLTNLSFDLRQALSTRGNSPPPISSRTRPSILRALYTVGSMCKHFVLDDLLSEDKRMSTKSEKFLDEILDTLILFAEYASALSATDGNTANQQMNDADLCRKAIMGIGFLVNRHDRLLCDKRLSAFFSRFFTCDTLPTSCPTTSAGTIGSSKLFSTSFHEVQCIILDNLTHYLMDSERQMVADSRSWSSHHKSESLKELADQRSGHGSAVAQEYLPLVLNHCILTRSLNVRTSALGLLSVILRQGLVHPVQTLSYLICLQTDPDSGNRSRATHLLAEAERKVPGFTAMRAAFGVQLSYQLHLLLSSSISHQNTNSSTTALIRGAVQDNPNTASDSGFSTLPVALNHAIYSLLRPNRQSRRSFISSLLALFDFDQNKQSCNNEVTHCSNQTSFESSLGQLVFVADQLAHFPYSVLDEVLFIAYHIEQRLSVSGSSLTRLIQHTLLSSLLRTESDSHRARKDGTVDKSQAEVRLMNLIEAAEIKVLKCERFTEQQAEVVISAEWDQGGKLHALFEQAHYSNAKARQAMISHGPVCWLLLALRQHLRDVYGVTDSKLKDYSPSDSVKQWERPIILPKRTSGGNHLLRVPALVIQCLNNPGWSKCAPSPPDTVVLYQFIQLRHRLLALEDSSPTVGFSSPTPVLELPSTSNVSFEEDRSEIPTGAENSNVETTVCGSEVQSPDPKVSTKKLTNSPGRSRPNERDPTNHRARGSSCSDSERSRNREAHKTFSAVSRSASTTKSEAPATTKVDQRHAEKSHTCKRRPRSSSISSLSSSLSSGVTSPVSQNRSRPVNRHSMGDARSEAPHTPAKQSRVKTKDNFQLANRLSGPTKTHPNPRAPGTTPPETSLPHAYNSSKRSLEQSVTHPVKRTSKHSAPVSSVSLSSTDLESSNSDTSGPENEPIQPRQTASKAINKTLTEQGSFSQRSSLKRPAKSHPNARDRHTEPTRAAGSSRQGLTDEFTKGTSVQKRGQPSKNDSQESKSRHEPKFDLSVSQGAIPPKASDKSISKLNRSGVSQSTMRSLAPLPQAMMQGSHVHAHRTTVHNPSQKAHRKSAGALRISNGSTPQPFTAKPSSSETRGDQLSSRSHSVKLDVTKARVNTPSTDRIKPSVERDSRKRSSQVFTKKKPSRVISRLSDSSSPSSHSDGSLAPIPSSSLERAKKPGIHSKLNTTGKSSSGTKIVSPATTRPANVSVNSGNPMRRRRRASMSSVSSSSSSDVSSSSSSSTSSSSSSSTSTTSTSDSSGRSMVTKPSKQPRLSR</sequence>
<feature type="compositionally biased region" description="Basic and acidic residues" evidence="7">
    <location>
        <begin position="3693"/>
        <end position="3705"/>
    </location>
</feature>
<dbReference type="Proteomes" id="UP000230066">
    <property type="component" value="Unassembled WGS sequence"/>
</dbReference>
<feature type="compositionally biased region" description="Polar residues" evidence="7">
    <location>
        <begin position="391"/>
        <end position="402"/>
    </location>
</feature>
<dbReference type="GO" id="GO:0034087">
    <property type="term" value="P:establishment of mitotic sister chromatid cohesion"/>
    <property type="evidence" value="ECO:0007669"/>
    <property type="project" value="TreeGrafter"/>
</dbReference>
<feature type="compositionally biased region" description="Polar residues" evidence="7">
    <location>
        <begin position="1188"/>
        <end position="1198"/>
    </location>
</feature>
<evidence type="ECO:0000256" key="1">
    <source>
        <dbReference type="ARBA" id="ARBA00004123"/>
    </source>
</evidence>
<feature type="compositionally biased region" description="Low complexity" evidence="7">
    <location>
        <begin position="853"/>
        <end position="877"/>
    </location>
</feature>
<feature type="compositionally biased region" description="Polar residues" evidence="7">
    <location>
        <begin position="3536"/>
        <end position="3550"/>
    </location>
</feature>
<feature type="compositionally biased region" description="Polar residues" evidence="7">
    <location>
        <begin position="2207"/>
        <end position="2221"/>
    </location>
</feature>
<dbReference type="GO" id="GO:0003682">
    <property type="term" value="F:chromatin binding"/>
    <property type="evidence" value="ECO:0007669"/>
    <property type="project" value="TreeGrafter"/>
</dbReference>
<feature type="compositionally biased region" description="Basic and acidic residues" evidence="7">
    <location>
        <begin position="3821"/>
        <end position="3833"/>
    </location>
</feature>
<feature type="compositionally biased region" description="Polar residues" evidence="7">
    <location>
        <begin position="3961"/>
        <end position="3976"/>
    </location>
</feature>
<dbReference type="GO" id="GO:0010468">
    <property type="term" value="P:regulation of gene expression"/>
    <property type="evidence" value="ECO:0007669"/>
    <property type="project" value="InterPro"/>
</dbReference>
<accession>A0A4E0RZ53</accession>
<feature type="compositionally biased region" description="Basic and acidic residues" evidence="7">
    <location>
        <begin position="1335"/>
        <end position="1353"/>
    </location>
</feature>
<feature type="compositionally biased region" description="Basic and acidic residues" evidence="7">
    <location>
        <begin position="3466"/>
        <end position="3475"/>
    </location>
</feature>
<feature type="compositionally biased region" description="Basic and acidic residues" evidence="7">
    <location>
        <begin position="947"/>
        <end position="958"/>
    </location>
</feature>
<feature type="compositionally biased region" description="Low complexity" evidence="7">
    <location>
        <begin position="3483"/>
        <end position="3495"/>
    </location>
</feature>
<feature type="compositionally biased region" description="Basic and acidic residues" evidence="7">
    <location>
        <begin position="3433"/>
        <end position="3444"/>
    </location>
</feature>
<feature type="compositionally biased region" description="Polar residues" evidence="7">
    <location>
        <begin position="1090"/>
        <end position="1100"/>
    </location>
</feature>
<evidence type="ECO:0000256" key="7">
    <source>
        <dbReference type="SAM" id="MobiDB-lite"/>
    </source>
</evidence>
<reference evidence="9" key="1">
    <citation type="submission" date="2019-03" db="EMBL/GenBank/DDBJ databases">
        <title>Improved annotation for the trematode Fasciola hepatica.</title>
        <authorList>
            <person name="Choi Y.-J."/>
            <person name="Martin J."/>
            <person name="Mitreva M."/>
        </authorList>
    </citation>
    <scope>NUCLEOTIDE SEQUENCE [LARGE SCALE GENOMIC DNA]</scope>
</reference>
<evidence type="ECO:0000313" key="9">
    <source>
        <dbReference type="EMBL" id="THD27837.1"/>
    </source>
</evidence>
<feature type="compositionally biased region" description="Polar residues" evidence="7">
    <location>
        <begin position="3496"/>
        <end position="3507"/>
    </location>
</feature>
<keyword evidence="3 6" id="KW-0677">Repeat</keyword>
<dbReference type="GO" id="GO:1990414">
    <property type="term" value="P:replication-born double-strand break repair via sister chromatid exchange"/>
    <property type="evidence" value="ECO:0007669"/>
    <property type="project" value="TreeGrafter"/>
</dbReference>
<dbReference type="InterPro" id="IPR026003">
    <property type="entry name" value="Cohesin_HEAT"/>
</dbReference>
<evidence type="ECO:0000256" key="2">
    <source>
        <dbReference type="ARBA" id="ARBA00009252"/>
    </source>
</evidence>
<feature type="region of interest" description="Disordered" evidence="7">
    <location>
        <begin position="2186"/>
        <end position="2221"/>
    </location>
</feature>
<feature type="compositionally biased region" description="Polar residues" evidence="7">
    <location>
        <begin position="929"/>
        <end position="946"/>
    </location>
</feature>
<feature type="region of interest" description="Disordered" evidence="7">
    <location>
        <begin position="628"/>
        <end position="722"/>
    </location>
</feature>
<dbReference type="InterPro" id="IPR016024">
    <property type="entry name" value="ARM-type_fold"/>
</dbReference>
<feature type="compositionally biased region" description="Polar residues" evidence="7">
    <location>
        <begin position="214"/>
        <end position="224"/>
    </location>
</feature>
<feature type="region of interest" description="Disordered" evidence="7">
    <location>
        <begin position="1180"/>
        <end position="1208"/>
    </location>
</feature>